<dbReference type="FunFam" id="3.20.20.80:FF:000130">
    <property type="entry name" value="Endoglucanase C"/>
    <property type="match status" value="1"/>
</dbReference>
<evidence type="ECO:0000259" key="5">
    <source>
        <dbReference type="Pfam" id="PF00150"/>
    </source>
</evidence>
<dbReference type="GO" id="GO:0005576">
    <property type="term" value="C:extracellular region"/>
    <property type="evidence" value="ECO:0007669"/>
    <property type="project" value="TreeGrafter"/>
</dbReference>
<dbReference type="InterPro" id="IPR017853">
    <property type="entry name" value="GH"/>
</dbReference>
<name>A0A5N5QX14_9AGAM</name>
<proteinExistence type="inferred from homology"/>
<evidence type="ECO:0000256" key="1">
    <source>
        <dbReference type="ARBA" id="ARBA00005641"/>
    </source>
</evidence>
<dbReference type="OrthoDB" id="1887033at2759"/>
<evidence type="ECO:0000256" key="2">
    <source>
        <dbReference type="ARBA" id="ARBA00022801"/>
    </source>
</evidence>
<dbReference type="EMBL" id="SSOP01000003">
    <property type="protein sequence ID" value="KAB5596151.1"/>
    <property type="molecule type" value="Genomic_DNA"/>
</dbReference>
<dbReference type="Gene3D" id="3.20.20.80">
    <property type="entry name" value="Glycosidases"/>
    <property type="match status" value="1"/>
</dbReference>
<protein>
    <recommendedName>
        <fullName evidence="5">Glycoside hydrolase family 5 domain-containing protein</fullName>
    </recommendedName>
</protein>
<keyword evidence="7" id="KW-1185">Reference proteome</keyword>
<evidence type="ECO:0000313" key="6">
    <source>
        <dbReference type="EMBL" id="KAB5596151.1"/>
    </source>
</evidence>
<accession>A0A5N5QX14</accession>
<dbReference type="GO" id="GO:0008422">
    <property type="term" value="F:beta-glucosidase activity"/>
    <property type="evidence" value="ECO:0007669"/>
    <property type="project" value="TreeGrafter"/>
</dbReference>
<comment type="caution">
    <text evidence="6">The sequence shown here is derived from an EMBL/GenBank/DDBJ whole genome shotgun (WGS) entry which is preliminary data.</text>
</comment>
<evidence type="ECO:0000313" key="7">
    <source>
        <dbReference type="Proteomes" id="UP000383932"/>
    </source>
</evidence>
<dbReference type="InterPro" id="IPR001547">
    <property type="entry name" value="Glyco_hydro_5"/>
</dbReference>
<keyword evidence="3 4" id="KW-0326">Glycosidase</keyword>
<dbReference type="PANTHER" id="PTHR31297">
    <property type="entry name" value="GLUCAN ENDO-1,6-BETA-GLUCOSIDASE B"/>
    <property type="match status" value="1"/>
</dbReference>
<evidence type="ECO:0000256" key="4">
    <source>
        <dbReference type="RuleBase" id="RU361153"/>
    </source>
</evidence>
<reference evidence="6 7" key="1">
    <citation type="journal article" date="2019" name="Fungal Biol. Biotechnol.">
        <title>Draft genome sequence of fastidious pathogen Ceratobasidium theobromae, which causes vascular-streak dieback in Theobroma cacao.</title>
        <authorList>
            <person name="Ali S.S."/>
            <person name="Asman A."/>
            <person name="Shao J."/>
            <person name="Firmansyah A.P."/>
            <person name="Susilo A.W."/>
            <person name="Rosmana A."/>
            <person name="McMahon P."/>
            <person name="Junaid M."/>
            <person name="Guest D."/>
            <person name="Kheng T.Y."/>
            <person name="Meinhardt L.W."/>
            <person name="Bailey B.A."/>
        </authorList>
    </citation>
    <scope>NUCLEOTIDE SEQUENCE [LARGE SCALE GENOMIC DNA]</scope>
    <source>
        <strain evidence="6 7">CT2</strain>
    </source>
</reference>
<dbReference type="Pfam" id="PF00150">
    <property type="entry name" value="Cellulase"/>
    <property type="match status" value="1"/>
</dbReference>
<organism evidence="6 7">
    <name type="scientific">Ceratobasidium theobromae</name>
    <dbReference type="NCBI Taxonomy" id="1582974"/>
    <lineage>
        <taxon>Eukaryota</taxon>
        <taxon>Fungi</taxon>
        <taxon>Dikarya</taxon>
        <taxon>Basidiomycota</taxon>
        <taxon>Agaricomycotina</taxon>
        <taxon>Agaricomycetes</taxon>
        <taxon>Cantharellales</taxon>
        <taxon>Ceratobasidiaceae</taxon>
        <taxon>Ceratobasidium</taxon>
    </lineage>
</organism>
<comment type="similarity">
    <text evidence="1 4">Belongs to the glycosyl hydrolase 5 (cellulase A) family.</text>
</comment>
<feature type="domain" description="Glycoside hydrolase family 5" evidence="5">
    <location>
        <begin position="94"/>
        <end position="247"/>
    </location>
</feature>
<gene>
    <name evidence="6" type="ORF">CTheo_423</name>
</gene>
<keyword evidence="2 4" id="KW-0378">Hydrolase</keyword>
<dbReference type="SUPFAM" id="SSF51445">
    <property type="entry name" value="(Trans)glycosidases"/>
    <property type="match status" value="1"/>
</dbReference>
<dbReference type="PANTHER" id="PTHR31297:SF13">
    <property type="entry name" value="PUTATIVE-RELATED"/>
    <property type="match status" value="1"/>
</dbReference>
<dbReference type="InterPro" id="IPR050386">
    <property type="entry name" value="Glycosyl_hydrolase_5"/>
</dbReference>
<dbReference type="Proteomes" id="UP000383932">
    <property type="component" value="Unassembled WGS sequence"/>
</dbReference>
<evidence type="ECO:0000256" key="3">
    <source>
        <dbReference type="ARBA" id="ARBA00023295"/>
    </source>
</evidence>
<dbReference type="AlphaFoldDB" id="A0A5N5QX14"/>
<dbReference type="GO" id="GO:0009251">
    <property type="term" value="P:glucan catabolic process"/>
    <property type="evidence" value="ECO:0007669"/>
    <property type="project" value="TreeGrafter"/>
</dbReference>
<sequence>MPREQIKVPPALAPSPSGVLKLDGTKIVGKDGKPVLLRGAGLGGHLNMENFVCMRPTFGWGPLTTINKVMLTYINQNTDHRLSGSRKRHEKGSKEEKDAEFFASLGLNCIRIPFNYRHFEDDLNPGVYNERGFQWLDRIINICANYGIYTILDLHAAPGGQNVDWHCDTGIHRALFWEHIEFQNRAIALWEELARRYKGNTWVAGYNPLNEPTDEEHIRVLDWYARAEKAIHAIDPDHILFWDGNTFAIHDYSSYGFPQVSEPYEGTPEQKAKLESSFKRKIAYHEKIGGHIWNGEFGPVYASPSDGPGWEKINERRYHVLKDQLALYDAHQISWSIWLYKDIGFQGMVHASSESPYIKRFSSFLAKKKRLAADSWGADTSAVQYVFDPIEEWVSREAQHIVHRYPPTWRVNKHVGRLLRNILLSEELIPEYASHFQSLSLEELDELAASFKFENCVQREGLNKVLRDHAHF</sequence>
<dbReference type="GO" id="GO:0009986">
    <property type="term" value="C:cell surface"/>
    <property type="evidence" value="ECO:0007669"/>
    <property type="project" value="TreeGrafter"/>
</dbReference>